<proteinExistence type="predicted"/>
<gene>
    <name evidence="1" type="ORF">DCD74_04220</name>
</gene>
<keyword evidence="2" id="KW-1185">Reference proteome</keyword>
<evidence type="ECO:0000313" key="2">
    <source>
        <dbReference type="Proteomes" id="UP000251842"/>
    </source>
</evidence>
<dbReference type="AlphaFoldDB" id="A0A344J4P8"/>
<dbReference type="Proteomes" id="UP000251842">
    <property type="component" value="Chromosome"/>
</dbReference>
<reference evidence="2" key="1">
    <citation type="submission" date="2018-05" db="EMBL/GenBank/DDBJ databases">
        <title>Luteimonas pekinense sp. nov., isolated from human Meibomian gland secretions, Beijing, China.</title>
        <authorList>
            <person name="Wen T."/>
            <person name="Bai H."/>
            <person name="Lv H."/>
        </authorList>
    </citation>
    <scope>NUCLEOTIDE SEQUENCE [LARGE SCALE GENOMIC DNA]</scope>
    <source>
        <strain evidence="2">83-4</strain>
    </source>
</reference>
<name>A0A344J4P8_9GAMM</name>
<accession>A0A344J4P8</accession>
<organism evidence="1 2">
    <name type="scientific">Solilutibacter oculi</name>
    <dbReference type="NCBI Taxonomy" id="2698682"/>
    <lineage>
        <taxon>Bacteria</taxon>
        <taxon>Pseudomonadati</taxon>
        <taxon>Pseudomonadota</taxon>
        <taxon>Gammaproteobacteria</taxon>
        <taxon>Lysobacterales</taxon>
        <taxon>Lysobacteraceae</taxon>
        <taxon>Solilutibacter</taxon>
    </lineage>
</organism>
<protein>
    <submittedName>
        <fullName evidence="1">Uncharacterized protein</fullName>
    </submittedName>
</protein>
<dbReference type="EMBL" id="CP029556">
    <property type="protein sequence ID" value="AXA84008.1"/>
    <property type="molecule type" value="Genomic_DNA"/>
</dbReference>
<sequence length="250" mass="26691">MHTRSILLLSTLITCVTAYVGHADAGGLGQGAPRPAVIEAKPIRDVAQPMSRAEGREAADAAVAGALVGLTNEQFKGERIELNLNTVDMRAVSPRDREVSGTGQMKIGNDTDWLPFRYRALYDTETQTAAGPAITLGSSEAGGVEVGVTDAASTALASAASAQMRGEFPDQKVTLDMSKIQRQKSGRYERFIALGDVRFDRDPATKAAIEGLYDPARKRWLRVSYELGDTAGWKFHDGTAAVAVPAAAKR</sequence>
<dbReference type="RefSeq" id="WP_112926222.1">
    <property type="nucleotide sequence ID" value="NZ_CP029556.1"/>
</dbReference>
<dbReference type="KEGG" id="lue:DCD74_04220"/>
<evidence type="ECO:0000313" key="1">
    <source>
        <dbReference type="EMBL" id="AXA84008.1"/>
    </source>
</evidence>
<dbReference type="OrthoDB" id="6019292at2"/>